<dbReference type="Proteomes" id="UP000187158">
    <property type="component" value="Unassembled WGS sequence"/>
</dbReference>
<evidence type="ECO:0000313" key="1">
    <source>
        <dbReference type="EMBL" id="OMD32639.1"/>
    </source>
</evidence>
<protein>
    <submittedName>
        <fullName evidence="1">Uncharacterized protein</fullName>
    </submittedName>
</protein>
<organism evidence="1 2">
    <name type="scientific">Paenibacillus odorifer</name>
    <dbReference type="NCBI Taxonomy" id="189426"/>
    <lineage>
        <taxon>Bacteria</taxon>
        <taxon>Bacillati</taxon>
        <taxon>Bacillota</taxon>
        <taxon>Bacilli</taxon>
        <taxon>Bacillales</taxon>
        <taxon>Paenibacillaceae</taxon>
        <taxon>Paenibacillus</taxon>
    </lineage>
</organism>
<name>A0ABX3GLY0_9BACL</name>
<sequence length="106" mass="12029">MRFSKKTKKRHIRFLDKRDFLISSMSRKTKKFILGRKLNRRSFKAKIAEGVGDFCRECGCDSIVITTASVDHPELVGTYSCLRCGCKGTVLEEHDNGANVVKEESN</sequence>
<evidence type="ECO:0000313" key="2">
    <source>
        <dbReference type="Proteomes" id="UP000187158"/>
    </source>
</evidence>
<accession>A0ABX3GLY0</accession>
<dbReference type="EMBL" id="MPVP01000099">
    <property type="protein sequence ID" value="OMD32639.1"/>
    <property type="molecule type" value="Genomic_DNA"/>
</dbReference>
<reference evidence="1 2" key="1">
    <citation type="submission" date="2016-11" db="EMBL/GenBank/DDBJ databases">
        <title>Paenibacillus species isolates.</title>
        <authorList>
            <person name="Beno S.M."/>
        </authorList>
    </citation>
    <scope>NUCLEOTIDE SEQUENCE [LARGE SCALE GENOMIC DNA]</scope>
    <source>
        <strain evidence="1 2">FSL H7-0433</strain>
    </source>
</reference>
<proteinExistence type="predicted"/>
<gene>
    <name evidence="1" type="ORF">BSO21_16265</name>
</gene>
<comment type="caution">
    <text evidence="1">The sequence shown here is derived from an EMBL/GenBank/DDBJ whole genome shotgun (WGS) entry which is preliminary data.</text>
</comment>
<keyword evidence="2" id="KW-1185">Reference proteome</keyword>